<organism evidence="1 2">
    <name type="scientific">Pseudoalteromonas phenolica</name>
    <dbReference type="NCBI Taxonomy" id="161398"/>
    <lineage>
        <taxon>Bacteria</taxon>
        <taxon>Pseudomonadati</taxon>
        <taxon>Pseudomonadota</taxon>
        <taxon>Gammaproteobacteria</taxon>
        <taxon>Alteromonadales</taxon>
        <taxon>Pseudoalteromonadaceae</taxon>
        <taxon>Pseudoalteromonas</taxon>
    </lineage>
</organism>
<dbReference type="PATRIC" id="fig|161398.10.peg.2950"/>
<dbReference type="RefSeq" id="WP_405127335.1">
    <property type="nucleotide sequence ID" value="NZ_CP013187.1"/>
</dbReference>
<gene>
    <name evidence="1" type="ORF">PP2015_2891</name>
</gene>
<accession>A0A0S2K5N1</accession>
<protein>
    <recommendedName>
        <fullName evidence="3">Bacterial surface antigen (D15) domain-containing protein</fullName>
    </recommendedName>
</protein>
<proteinExistence type="predicted"/>
<keyword evidence="2" id="KW-1185">Reference proteome</keyword>
<dbReference type="Gene3D" id="2.40.160.50">
    <property type="entry name" value="membrane protein fhac: a member of the omp85/tpsb transporter family"/>
    <property type="match status" value="1"/>
</dbReference>
<evidence type="ECO:0000313" key="2">
    <source>
        <dbReference type="Proteomes" id="UP000061457"/>
    </source>
</evidence>
<reference evidence="1 2" key="1">
    <citation type="submission" date="2015-11" db="EMBL/GenBank/DDBJ databases">
        <authorList>
            <person name="Zhang Y."/>
            <person name="Guo Z."/>
        </authorList>
    </citation>
    <scope>NUCLEOTIDE SEQUENCE [LARGE SCALE GENOMIC DNA]</scope>
    <source>
        <strain evidence="1 2">KCTC 12086</strain>
    </source>
</reference>
<evidence type="ECO:0008006" key="3">
    <source>
        <dbReference type="Google" id="ProtNLM"/>
    </source>
</evidence>
<sequence length="568" mass="65687">MTEREYRPILCLLPILYFSDPSIAAPSVFDSQENSCSNQREENSDDLNLKRQLDTQQAFPKEAKNKHITKITLKQLNVFDTSLPEEDNFLFRFANNAHITTEPDVILSTLLFSQGSKYNIKELEESERLLRQQSYLYDARIYAEETCKNEVHVTVVTRDLWTLLPDISFSRSGGENSSRIGFRESNLLGYGKRLSFTATEDKDRNGYLFVYDDPAILSSRYRGRIEYADNSDGERHYLGAYLPFYSIKSTQSYGFYSYSNKRVESIYSRNEAVSEFLQDTEMTDAYYGIAVQAPEQWTYRYTVGLHNEKHNFSETSNSFLTIAKNREVIYPYLQGQWLQDDYIKVRNFDSIYRTEDLNLGWNVQAKLGYSSSNWVDDDSHLIYHFSASKAHYTTERSLWRLNTNVQGEWNTTQNKARNFISTLNVQYYLNTSIQQSWFANLSLKYAKNLTADKQLVLGGETGLRGYPLNYQQGSRSILVNLEKRYYWEYDLLHLFKVGGALFFDAGKVTGKAQVNVDNSLLKNIGLGLRLAPSRANAGIVLHLDIAAPINREENIDSVQWLFTVKNRF</sequence>
<dbReference type="Proteomes" id="UP000061457">
    <property type="component" value="Chromosome I"/>
</dbReference>
<dbReference type="AlphaFoldDB" id="A0A0S2K5N1"/>
<dbReference type="EMBL" id="CP013187">
    <property type="protein sequence ID" value="ALO43375.1"/>
    <property type="molecule type" value="Genomic_DNA"/>
</dbReference>
<name>A0A0S2K5N1_9GAMM</name>
<evidence type="ECO:0000313" key="1">
    <source>
        <dbReference type="EMBL" id="ALO43375.1"/>
    </source>
</evidence>
<dbReference type="STRING" id="161398.PP2015_2891"/>
<dbReference type="KEGG" id="pphe:PP2015_2891"/>